<evidence type="ECO:0000313" key="2">
    <source>
        <dbReference type="EMBL" id="ACJ31064.1"/>
    </source>
</evidence>
<proteinExistence type="predicted"/>
<dbReference type="HOGENOM" id="CLU_2481568_0_0_6"/>
<sequence length="94" mass="10527">MKPFLIVMLSLLAFSSGASFDEKVAASFAAKYEVCALKLKDTQGYKLKALGLKIKADEIGRDKLSADYIKAFVKEKNKAWLLPLHKCKKFADRL</sequence>
<keyword evidence="1" id="KW-0732">Signal</keyword>
<gene>
    <name evidence="2" type="ordered locus">swp_4419</name>
</gene>
<dbReference type="eggNOG" id="ENOG503402A">
    <property type="taxonomic scope" value="Bacteria"/>
</dbReference>
<feature type="signal peptide" evidence="1">
    <location>
        <begin position="1"/>
        <end position="20"/>
    </location>
</feature>
<organism evidence="2 3">
    <name type="scientific">Shewanella piezotolerans (strain WP3 / JCM 13877)</name>
    <dbReference type="NCBI Taxonomy" id="225849"/>
    <lineage>
        <taxon>Bacteria</taxon>
        <taxon>Pseudomonadati</taxon>
        <taxon>Pseudomonadota</taxon>
        <taxon>Gammaproteobacteria</taxon>
        <taxon>Alteromonadales</taxon>
        <taxon>Shewanellaceae</taxon>
        <taxon>Shewanella</taxon>
    </lineage>
</organism>
<dbReference type="KEGG" id="swp:swp_4419"/>
<reference evidence="2 3" key="1">
    <citation type="journal article" date="2008" name="PLoS ONE">
        <title>Environmental adaptation: genomic analysis of the piezotolerant and psychrotolerant deep-sea iron reducing bacterium Shewanella piezotolerans WP3.</title>
        <authorList>
            <person name="Wang F."/>
            <person name="Wang J."/>
            <person name="Jian H."/>
            <person name="Zhang B."/>
            <person name="Li S."/>
            <person name="Wang F."/>
            <person name="Zeng X."/>
            <person name="Gao L."/>
            <person name="Bartlett D.H."/>
            <person name="Yu J."/>
            <person name="Hu S."/>
            <person name="Xiao X."/>
        </authorList>
    </citation>
    <scope>NUCLEOTIDE SEQUENCE [LARGE SCALE GENOMIC DNA]</scope>
    <source>
        <strain evidence="3">WP3 / JCM 13877</strain>
    </source>
</reference>
<accession>B8CTF5</accession>
<protein>
    <submittedName>
        <fullName evidence="2">Uncharacterized protein</fullName>
    </submittedName>
</protein>
<evidence type="ECO:0000256" key="1">
    <source>
        <dbReference type="SAM" id="SignalP"/>
    </source>
</evidence>
<evidence type="ECO:0000313" key="3">
    <source>
        <dbReference type="Proteomes" id="UP000000753"/>
    </source>
</evidence>
<keyword evidence="3" id="KW-1185">Reference proteome</keyword>
<dbReference type="Proteomes" id="UP000000753">
    <property type="component" value="Chromosome"/>
</dbReference>
<dbReference type="RefSeq" id="WP_020914399.1">
    <property type="nucleotide sequence ID" value="NC_011566.1"/>
</dbReference>
<dbReference type="EMBL" id="CP000472">
    <property type="protein sequence ID" value="ACJ31064.1"/>
    <property type="molecule type" value="Genomic_DNA"/>
</dbReference>
<name>B8CTF5_SHEPW</name>
<feature type="chain" id="PRO_5002866937" evidence="1">
    <location>
        <begin position="21"/>
        <end position="94"/>
    </location>
</feature>
<dbReference type="AlphaFoldDB" id="B8CTF5"/>